<evidence type="ECO:0000313" key="3">
    <source>
        <dbReference type="Proteomes" id="UP000044806"/>
    </source>
</evidence>
<reference evidence="2 3" key="1">
    <citation type="submission" date="2015-07" db="EMBL/GenBank/DDBJ databases">
        <authorList>
            <consortium name="Pathogen Informatics"/>
        </authorList>
    </citation>
    <scope>NUCLEOTIDE SEQUENCE [LARGE SCALE GENOMIC DNA]</scope>
    <source>
        <strain evidence="2 3">A51</strain>
    </source>
</reference>
<protein>
    <submittedName>
        <fullName evidence="2">Uncharacterized protein</fullName>
    </submittedName>
</protein>
<name>A0A655QB74_VIBCL</name>
<dbReference type="EMBL" id="CWOW01000010">
    <property type="protein sequence ID" value="CSA66750.1"/>
    <property type="molecule type" value="Genomic_DNA"/>
</dbReference>
<proteinExistence type="predicted"/>
<organism evidence="2 3">
    <name type="scientific">Vibrio cholerae</name>
    <dbReference type="NCBI Taxonomy" id="666"/>
    <lineage>
        <taxon>Bacteria</taxon>
        <taxon>Pseudomonadati</taxon>
        <taxon>Pseudomonadota</taxon>
        <taxon>Gammaproteobacteria</taxon>
        <taxon>Vibrionales</taxon>
        <taxon>Vibrionaceae</taxon>
        <taxon>Vibrio</taxon>
    </lineage>
</organism>
<feature type="compositionally biased region" description="Basic and acidic residues" evidence="1">
    <location>
        <begin position="21"/>
        <end position="35"/>
    </location>
</feature>
<feature type="region of interest" description="Disordered" evidence="1">
    <location>
        <begin position="1"/>
        <end position="39"/>
    </location>
</feature>
<accession>A0A655QB74</accession>
<dbReference type="Proteomes" id="UP000044806">
    <property type="component" value="Unassembled WGS sequence"/>
</dbReference>
<evidence type="ECO:0000256" key="1">
    <source>
        <dbReference type="SAM" id="MobiDB-lite"/>
    </source>
</evidence>
<gene>
    <name evidence="2" type="ORF">ERS013165_02120</name>
</gene>
<dbReference type="AlphaFoldDB" id="A0A655QB74"/>
<sequence>MPEYRDQYAQPKIPHQNLRSESAERESDHQTHAVEGETAYGCRGNRHRTVSLHAYVWANCTAASAQLAPPNRCKEWRSHAL</sequence>
<evidence type="ECO:0000313" key="2">
    <source>
        <dbReference type="EMBL" id="CSA66750.1"/>
    </source>
</evidence>